<dbReference type="Gene3D" id="3.40.50.2300">
    <property type="match status" value="2"/>
</dbReference>
<evidence type="ECO:0000256" key="3">
    <source>
        <dbReference type="ARBA" id="ARBA00022970"/>
    </source>
</evidence>
<dbReference type="PANTHER" id="PTHR30483">
    <property type="entry name" value="LEUCINE-SPECIFIC-BINDING PROTEIN"/>
    <property type="match status" value="1"/>
</dbReference>
<protein>
    <submittedName>
        <fullName evidence="6">Branched-chain amino acid transport system substrate-binding protein</fullName>
    </submittedName>
</protein>
<dbReference type="GO" id="GO:0006865">
    <property type="term" value="P:amino acid transport"/>
    <property type="evidence" value="ECO:0007669"/>
    <property type="project" value="UniProtKB-KW"/>
</dbReference>
<name>A0A1M7TSP0_9BRAD</name>
<dbReference type="InterPro" id="IPR028081">
    <property type="entry name" value="Leu-bd"/>
</dbReference>
<proteinExistence type="inferred from homology"/>
<keyword evidence="2 4" id="KW-0732">Signal</keyword>
<dbReference type="PANTHER" id="PTHR30483:SF6">
    <property type="entry name" value="PERIPLASMIC BINDING PROTEIN OF ABC TRANSPORTER FOR NATURAL AMINO ACIDS"/>
    <property type="match status" value="1"/>
</dbReference>
<evidence type="ECO:0000256" key="2">
    <source>
        <dbReference type="ARBA" id="ARBA00022729"/>
    </source>
</evidence>
<sequence length="401" mass="42602">MLARMKVLLLVTCALAPAAWAGAAQAADQTPVRITVISDQDDDIYDARAGRGGVDATKMAVEDFGGTVLGRPIVVDALNDHNKPAEAPGLAKQAYDAGADLLMDVQNAPIALAISKVATERKKLAISTGSASPALTRGECSRYFYHYSFDLTAIETSTADYLAQTAQGKRWVFIADDSGFGRAGVATMTPKITAHGGEVIKTFLTPAKEDGYADVIEEARALKPDVIAVINAGAKDDAVVSAVTKAKVSATTTTALLYLSDVDRVKDGYAGLVAAVPWYWNLDKEARAWSDRFAAAHNGLRPTAAQAADYSATTQWLNAVRSAGTTDADAVIRALDGHTFNDMFARNAEFRASDHMVVHDLYVAKVRASADLPEPHAWYSILSTVAAASAFPVGTECRMTQ</sequence>
<accession>A0A1M7TSP0</accession>
<gene>
    <name evidence="6" type="ORF">SAMN05444170_2560</name>
</gene>
<organism evidence="6 7">
    <name type="scientific">Bradyrhizobium erythrophlei</name>
    <dbReference type="NCBI Taxonomy" id="1437360"/>
    <lineage>
        <taxon>Bacteria</taxon>
        <taxon>Pseudomonadati</taxon>
        <taxon>Pseudomonadota</taxon>
        <taxon>Alphaproteobacteria</taxon>
        <taxon>Hyphomicrobiales</taxon>
        <taxon>Nitrobacteraceae</taxon>
        <taxon>Bradyrhizobium</taxon>
    </lineage>
</organism>
<evidence type="ECO:0000313" key="6">
    <source>
        <dbReference type="EMBL" id="SHN73774.1"/>
    </source>
</evidence>
<dbReference type="InterPro" id="IPR028082">
    <property type="entry name" value="Peripla_BP_I"/>
</dbReference>
<evidence type="ECO:0000313" key="7">
    <source>
        <dbReference type="Proteomes" id="UP000184096"/>
    </source>
</evidence>
<dbReference type="Pfam" id="PF13458">
    <property type="entry name" value="Peripla_BP_6"/>
    <property type="match status" value="1"/>
</dbReference>
<dbReference type="EMBL" id="LT670849">
    <property type="protein sequence ID" value="SHN73774.1"/>
    <property type="molecule type" value="Genomic_DNA"/>
</dbReference>
<feature type="domain" description="Leucine-binding protein" evidence="5">
    <location>
        <begin position="47"/>
        <end position="368"/>
    </location>
</feature>
<evidence type="ECO:0000259" key="5">
    <source>
        <dbReference type="Pfam" id="PF13458"/>
    </source>
</evidence>
<dbReference type="Proteomes" id="UP000184096">
    <property type="component" value="Chromosome I"/>
</dbReference>
<dbReference type="SUPFAM" id="SSF53822">
    <property type="entry name" value="Periplasmic binding protein-like I"/>
    <property type="match status" value="1"/>
</dbReference>
<evidence type="ECO:0000256" key="4">
    <source>
        <dbReference type="SAM" id="SignalP"/>
    </source>
</evidence>
<dbReference type="InterPro" id="IPR051010">
    <property type="entry name" value="BCAA_transport"/>
</dbReference>
<keyword evidence="3" id="KW-0029">Amino-acid transport</keyword>
<feature type="signal peptide" evidence="4">
    <location>
        <begin position="1"/>
        <end position="26"/>
    </location>
</feature>
<comment type="similarity">
    <text evidence="1">Belongs to the leucine-binding protein family.</text>
</comment>
<dbReference type="AlphaFoldDB" id="A0A1M7TSP0"/>
<keyword evidence="7" id="KW-1185">Reference proteome</keyword>
<feature type="chain" id="PRO_5012658461" evidence="4">
    <location>
        <begin position="27"/>
        <end position="401"/>
    </location>
</feature>
<reference evidence="7" key="1">
    <citation type="submission" date="2016-11" db="EMBL/GenBank/DDBJ databases">
        <authorList>
            <person name="Varghese N."/>
            <person name="Submissions S."/>
        </authorList>
    </citation>
    <scope>NUCLEOTIDE SEQUENCE [LARGE SCALE GENOMIC DNA]</scope>
    <source>
        <strain evidence="7">GAS401</strain>
    </source>
</reference>
<keyword evidence="3" id="KW-0813">Transport</keyword>
<evidence type="ECO:0000256" key="1">
    <source>
        <dbReference type="ARBA" id="ARBA00010062"/>
    </source>
</evidence>